<dbReference type="Pfam" id="PF02469">
    <property type="entry name" value="Fasciclin"/>
    <property type="match status" value="2"/>
</dbReference>
<dbReference type="Gene3D" id="2.30.180.10">
    <property type="entry name" value="FAS1 domain"/>
    <property type="match status" value="2"/>
</dbReference>
<organism evidence="4 5">
    <name type="scientific">Exophiala oligosperma</name>
    <dbReference type="NCBI Taxonomy" id="215243"/>
    <lineage>
        <taxon>Eukaryota</taxon>
        <taxon>Fungi</taxon>
        <taxon>Dikarya</taxon>
        <taxon>Ascomycota</taxon>
        <taxon>Pezizomycotina</taxon>
        <taxon>Eurotiomycetes</taxon>
        <taxon>Chaetothyriomycetidae</taxon>
        <taxon>Chaetothyriales</taxon>
        <taxon>Herpotrichiellaceae</taxon>
        <taxon>Exophiala</taxon>
    </lineage>
</organism>
<evidence type="ECO:0000256" key="1">
    <source>
        <dbReference type="SAM" id="Phobius"/>
    </source>
</evidence>
<evidence type="ECO:0000259" key="3">
    <source>
        <dbReference type="PROSITE" id="PS50213"/>
    </source>
</evidence>
<keyword evidence="1" id="KW-1133">Transmembrane helix</keyword>
<dbReference type="PANTHER" id="PTHR10900">
    <property type="entry name" value="PERIOSTIN-RELATED"/>
    <property type="match status" value="1"/>
</dbReference>
<dbReference type="SMART" id="SM00554">
    <property type="entry name" value="FAS1"/>
    <property type="match status" value="2"/>
</dbReference>
<accession>A0A0D2CZH9</accession>
<dbReference type="InterPro" id="IPR000782">
    <property type="entry name" value="FAS1_domain"/>
</dbReference>
<name>A0A0D2CZH9_9EURO</name>
<dbReference type="GO" id="GO:0000329">
    <property type="term" value="C:fungal-type vacuole membrane"/>
    <property type="evidence" value="ECO:0007669"/>
    <property type="project" value="TreeGrafter"/>
</dbReference>
<evidence type="ECO:0000313" key="5">
    <source>
        <dbReference type="Proteomes" id="UP000053342"/>
    </source>
</evidence>
<protein>
    <recommendedName>
        <fullName evidence="3">FAS1 domain-containing protein</fullName>
    </recommendedName>
</protein>
<dbReference type="GO" id="GO:0016236">
    <property type="term" value="P:macroautophagy"/>
    <property type="evidence" value="ECO:0007669"/>
    <property type="project" value="TreeGrafter"/>
</dbReference>
<proteinExistence type="predicted"/>
<evidence type="ECO:0000256" key="2">
    <source>
        <dbReference type="SAM" id="SignalP"/>
    </source>
</evidence>
<feature type="domain" description="FAS1" evidence="3">
    <location>
        <begin position="156"/>
        <end position="300"/>
    </location>
</feature>
<gene>
    <name evidence="4" type="ORF">PV06_11319</name>
</gene>
<keyword evidence="1" id="KW-0472">Membrane</keyword>
<evidence type="ECO:0000313" key="4">
    <source>
        <dbReference type="EMBL" id="KIW36428.1"/>
    </source>
</evidence>
<reference evidence="4 5" key="1">
    <citation type="submission" date="2015-01" db="EMBL/GenBank/DDBJ databases">
        <title>The Genome Sequence of Exophiala oligosperma CBS72588.</title>
        <authorList>
            <consortium name="The Broad Institute Genomics Platform"/>
            <person name="Cuomo C."/>
            <person name="de Hoog S."/>
            <person name="Gorbushina A."/>
            <person name="Stielow B."/>
            <person name="Teixiera M."/>
            <person name="Abouelleil A."/>
            <person name="Chapman S.B."/>
            <person name="Priest M."/>
            <person name="Young S.K."/>
            <person name="Wortman J."/>
            <person name="Nusbaum C."/>
            <person name="Birren B."/>
        </authorList>
    </citation>
    <scope>NUCLEOTIDE SEQUENCE [LARGE SCALE GENOMIC DNA]</scope>
    <source>
        <strain evidence="4 5">CBS 72588</strain>
    </source>
</reference>
<feature type="chain" id="PRO_5002240102" description="FAS1 domain-containing protein" evidence="2">
    <location>
        <begin position="21"/>
        <end position="411"/>
    </location>
</feature>
<feature type="domain" description="FAS1" evidence="3">
    <location>
        <begin position="19"/>
        <end position="163"/>
    </location>
</feature>
<dbReference type="HOGENOM" id="CLU_031281_2_2_1"/>
<dbReference type="OrthoDB" id="286301at2759"/>
<keyword evidence="1" id="KW-0812">Transmembrane</keyword>
<sequence length="411" mass="45838">MRRWHWAVFILNSLLCVAQDTIIDTIKAVPELSSLAEYISKSHELASWLEEEEITLFAPRNEAFEQSPSWTVEGSDELKLTILSHHVVKDAHLRFSPGRNFYLSTFLPRVKGSKVEGGNLLIARASAWSNVTTLWSDLERPSQTIGAVIPCKNGAIHILDRMLTLPLNFSHSYTKSPMFGPSPFVGSILTQHDSAQLVPIDRLRNVTVFLPIYHAFRQIGNLVNQWSAHELREILSYHVVDQIVLTDANGPRPGIYSTLEGGQVSVSADGQNTFINNVKVVGSNHWIFEGGVIYTIFGVLNPQNVSDGSRHVDDGILFPGASYTSDLVFPTSTYEAIKNDEMHSQFEGAIMRLVLATVAAIGLFFMYLGCHWVRARAGMVGRRCGKSTPETALLEKSFLSDQTRSYLTFNR</sequence>
<dbReference type="InterPro" id="IPR050904">
    <property type="entry name" value="Adhesion/Biosynth-related"/>
</dbReference>
<dbReference type="InterPro" id="IPR036378">
    <property type="entry name" value="FAS1_dom_sf"/>
</dbReference>
<dbReference type="PROSITE" id="PS50213">
    <property type="entry name" value="FAS1"/>
    <property type="match status" value="2"/>
</dbReference>
<dbReference type="PANTHER" id="PTHR10900:SF122">
    <property type="entry name" value="FAS1 DOMAIN-CONTAINING PROTEIN"/>
    <property type="match status" value="1"/>
</dbReference>
<dbReference type="AlphaFoldDB" id="A0A0D2CZH9"/>
<dbReference type="SUPFAM" id="SSF82153">
    <property type="entry name" value="FAS1 domain"/>
    <property type="match status" value="2"/>
</dbReference>
<dbReference type="EMBL" id="KN847358">
    <property type="protein sequence ID" value="KIW36428.1"/>
    <property type="molecule type" value="Genomic_DNA"/>
</dbReference>
<keyword evidence="2" id="KW-0732">Signal</keyword>
<dbReference type="RefSeq" id="XP_016256644.1">
    <property type="nucleotide sequence ID" value="XM_016412969.1"/>
</dbReference>
<dbReference type="GeneID" id="27363393"/>
<dbReference type="VEuPathDB" id="FungiDB:PV06_11319"/>
<dbReference type="Proteomes" id="UP000053342">
    <property type="component" value="Unassembled WGS sequence"/>
</dbReference>
<feature type="transmembrane region" description="Helical" evidence="1">
    <location>
        <begin position="349"/>
        <end position="373"/>
    </location>
</feature>
<feature type="signal peptide" evidence="2">
    <location>
        <begin position="1"/>
        <end position="20"/>
    </location>
</feature>
<dbReference type="STRING" id="215243.A0A0D2CZH9"/>
<keyword evidence="5" id="KW-1185">Reference proteome</keyword>